<keyword evidence="7" id="KW-0238">DNA-binding</keyword>
<feature type="compositionally biased region" description="Polar residues" evidence="11">
    <location>
        <begin position="583"/>
        <end position="594"/>
    </location>
</feature>
<keyword evidence="3" id="KW-0677">Repeat</keyword>
<feature type="compositionally biased region" description="Polar residues" evidence="11">
    <location>
        <begin position="401"/>
        <end position="419"/>
    </location>
</feature>
<dbReference type="SUPFAM" id="SSF57667">
    <property type="entry name" value="beta-beta-alpha zinc fingers"/>
    <property type="match status" value="1"/>
</dbReference>
<dbReference type="OrthoDB" id="6482909at2759"/>
<evidence type="ECO:0000256" key="2">
    <source>
        <dbReference type="ARBA" id="ARBA00022723"/>
    </source>
</evidence>
<dbReference type="InterPro" id="IPR050457">
    <property type="entry name" value="ZnFinger_BTB_dom_contain"/>
</dbReference>
<feature type="region of interest" description="Disordered" evidence="11">
    <location>
        <begin position="401"/>
        <end position="464"/>
    </location>
</feature>
<evidence type="ECO:0000256" key="1">
    <source>
        <dbReference type="ARBA" id="ARBA00004123"/>
    </source>
</evidence>
<dbReference type="SMART" id="SM00225">
    <property type="entry name" value="BTB"/>
    <property type="match status" value="1"/>
</dbReference>
<feature type="compositionally biased region" description="Low complexity" evidence="11">
    <location>
        <begin position="698"/>
        <end position="717"/>
    </location>
</feature>
<feature type="compositionally biased region" description="Low complexity" evidence="11">
    <location>
        <begin position="809"/>
        <end position="824"/>
    </location>
</feature>
<feature type="compositionally biased region" description="Basic and acidic residues" evidence="11">
    <location>
        <begin position="909"/>
        <end position="933"/>
    </location>
</feature>
<dbReference type="GO" id="GO:0008270">
    <property type="term" value="F:zinc ion binding"/>
    <property type="evidence" value="ECO:0007669"/>
    <property type="project" value="UniProtKB-KW"/>
</dbReference>
<dbReference type="InterPro" id="IPR000210">
    <property type="entry name" value="BTB/POZ_dom"/>
</dbReference>
<comment type="subcellular location">
    <subcellularLocation>
        <location evidence="1">Nucleus</location>
    </subcellularLocation>
</comment>
<feature type="compositionally biased region" description="Polar residues" evidence="11">
    <location>
        <begin position="674"/>
        <end position="683"/>
    </location>
</feature>
<protein>
    <submittedName>
        <fullName evidence="14">Protein abrupt</fullName>
    </submittedName>
</protein>
<reference evidence="14" key="2">
    <citation type="submission" date="2020-01" db="EMBL/GenBank/DDBJ databases">
        <authorList>
            <person name="Korhonen P.K.K."/>
            <person name="Guangxu M.G."/>
            <person name="Wang T.W."/>
            <person name="Stroehlein A.J.S."/>
            <person name="Young N.D."/>
            <person name="Ang C.-S.A."/>
            <person name="Fernando D.W.F."/>
            <person name="Lu H.L."/>
            <person name="Taylor S.T."/>
            <person name="Ehtesham M.E.M."/>
            <person name="Najaraj S.H.N."/>
            <person name="Harsha G.H.G."/>
            <person name="Madugundu A.M."/>
            <person name="Renuse S.R."/>
            <person name="Holt D.H."/>
            <person name="Pandey A.P."/>
            <person name="Papenfuss A.P."/>
            <person name="Gasser R.B.G."/>
            <person name="Fischer K.F."/>
        </authorList>
    </citation>
    <scope>NUCLEOTIDE SEQUENCE</scope>
    <source>
        <strain evidence="14">SSS_KF_BRIS2020</strain>
    </source>
</reference>
<evidence type="ECO:0000256" key="11">
    <source>
        <dbReference type="SAM" id="MobiDB-lite"/>
    </source>
</evidence>
<name>A0A834R2R7_SARSC</name>
<feature type="compositionally biased region" description="Polar residues" evidence="11">
    <location>
        <begin position="825"/>
        <end position="843"/>
    </location>
</feature>
<feature type="region of interest" description="Disordered" evidence="11">
    <location>
        <begin position="39"/>
        <end position="70"/>
    </location>
</feature>
<keyword evidence="16" id="KW-1185">Reference proteome</keyword>
<feature type="compositionally biased region" description="Polar residues" evidence="11">
    <location>
        <begin position="623"/>
        <end position="637"/>
    </location>
</feature>
<sequence>MRFKPNQMHTSSSTSTTTLIAPQMETSIESKFSAAFEQQISSSGGHHRSNQLLNGRNNSSRSSDRLIKSKSQTAINSVAQNDANHQLNIQSPFNNLHGSISNNSLLSSSSSITATPNIESINGEKTVSFRKGNDLESFESLSSLLANGLFTDLVICCPGKMFKCHRVVMASASIYIKDALSAFYNNNPDNGSSSGGCNNCNTVMILPTEIKMSDMEAILRFIYDGHVEVKVDMIESFIRSARLLNIKGLSNVNIVFNNNGTHTATTKSTNTASPNNDDDTVTENSVEILASNTSTPHHHSKNGFSSKSLNSSNHNTNNLLNGHAGMNSPPPSPPLLNSSLASLKAMTAQSHLSNGTTNAANHLLSNKFLNGSLNSHLINQYRNNLRRDHSPLRNLNDSASASILSGQNNTPAHQSSTPKSIFNNNINPFSNSATANINTNSNPRLDSSNSSVSSSGGGSRRKQKFPTNIALLTDMIPQVAATNLYNSWMNLNSEEDDEDELDENEDDKRLMMKDDSSNECGSTIGDNMSTTSVDSKQPPSSTNNQQSSINNLPFGLAPSFAPQMPCMIEVEADPTSFPLYSDFNDSQPLPQQQSHQKRRRNFKSPYQENRPHSDSKKAKLPFLNQSNSNSSVDVTIRPTSPSLIHHSASHHDSPVAAILGNSAVDIVPKPKHNGNGTRSSSVPASEKSIFGYPSVKTAAGANPSASSPSSSSSASGSWVGSKWKCDICNKYYGNKQTLKEHMDYFHSNREEQIYICNICKKEYTWRKSLMKHYRDIHQMRNTPALAEINRQLAALAAAKGRSGLEPALSPASSANGGPSPSDNSDPNQLQSFVSLSNFNSDQKSGSKESSELSDKSNRSESELDNDNNDFGGGEEEFGQEEVAEGSCTTDVDLHEETLSINEDSSAATKCDRQNSRPDDRNDTINDDDLGHADTEDEDEDVENVDDNLSGGEEDNNDDDEETTALKLTKTSKTSTNCKAIERPSPVPSALS</sequence>
<feature type="compositionally biased region" description="Acidic residues" evidence="11">
    <location>
        <begin position="934"/>
        <end position="962"/>
    </location>
</feature>
<keyword evidence="8" id="KW-0804">Transcription</keyword>
<feature type="compositionally biased region" description="Low complexity" evidence="11">
    <location>
        <begin position="420"/>
        <end position="454"/>
    </location>
</feature>
<evidence type="ECO:0000256" key="8">
    <source>
        <dbReference type="ARBA" id="ARBA00023163"/>
    </source>
</evidence>
<dbReference type="Gene3D" id="3.30.710.10">
    <property type="entry name" value="Potassium Channel Kv1.1, Chain A"/>
    <property type="match status" value="1"/>
</dbReference>
<feature type="region of interest" description="Disordered" evidence="11">
    <location>
        <begin position="578"/>
        <end position="637"/>
    </location>
</feature>
<dbReference type="Proteomes" id="UP000070412">
    <property type="component" value="Unassembled WGS sequence"/>
</dbReference>
<dbReference type="Gene3D" id="3.30.160.60">
    <property type="entry name" value="Classic Zinc Finger"/>
    <property type="match status" value="1"/>
</dbReference>
<feature type="region of interest" description="Disordered" evidence="11">
    <location>
        <begin position="492"/>
        <end position="556"/>
    </location>
</feature>
<dbReference type="GO" id="GO:0000981">
    <property type="term" value="F:DNA-binding transcription factor activity, RNA polymerase II-specific"/>
    <property type="evidence" value="ECO:0007669"/>
    <property type="project" value="TreeGrafter"/>
</dbReference>
<dbReference type="InterPro" id="IPR011333">
    <property type="entry name" value="SKP1/BTB/POZ_sf"/>
</dbReference>
<feature type="compositionally biased region" description="Acidic residues" evidence="11">
    <location>
        <begin position="862"/>
        <end position="883"/>
    </location>
</feature>
<evidence type="ECO:0000256" key="9">
    <source>
        <dbReference type="ARBA" id="ARBA00023242"/>
    </source>
</evidence>
<keyword evidence="5" id="KW-0862">Zinc</keyword>
<feature type="domain" description="C2H2-type" evidence="13">
    <location>
        <begin position="754"/>
        <end position="782"/>
    </location>
</feature>
<evidence type="ECO:0000313" key="16">
    <source>
        <dbReference type="Proteomes" id="UP000070412"/>
    </source>
</evidence>
<dbReference type="PANTHER" id="PTHR46105:SF5">
    <property type="entry name" value="ZINC FINGER AND BTB DOMAIN-CONTAINING PROTEIN 44 ISOFORM X1"/>
    <property type="match status" value="1"/>
</dbReference>
<accession>A0A834R2R7</accession>
<evidence type="ECO:0000256" key="5">
    <source>
        <dbReference type="ARBA" id="ARBA00022833"/>
    </source>
</evidence>
<dbReference type="GO" id="GO:0000978">
    <property type="term" value="F:RNA polymerase II cis-regulatory region sequence-specific DNA binding"/>
    <property type="evidence" value="ECO:0007669"/>
    <property type="project" value="TreeGrafter"/>
</dbReference>
<dbReference type="InterPro" id="IPR036236">
    <property type="entry name" value="Znf_C2H2_sf"/>
</dbReference>
<evidence type="ECO:0000256" key="10">
    <source>
        <dbReference type="PROSITE-ProRule" id="PRU00042"/>
    </source>
</evidence>
<feature type="region of interest" description="Disordered" evidence="11">
    <location>
        <begin position="291"/>
        <end position="338"/>
    </location>
</feature>
<dbReference type="EnsemblMetazoa" id="SSS_428s_mrna">
    <property type="protein sequence ID" value="KAF7488936.1"/>
    <property type="gene ID" value="SSS_428"/>
</dbReference>
<dbReference type="AlphaFoldDB" id="A0A834R2R7"/>
<dbReference type="GO" id="GO:0005634">
    <property type="term" value="C:nucleus"/>
    <property type="evidence" value="ECO:0007669"/>
    <property type="project" value="UniProtKB-SubCell"/>
</dbReference>
<feature type="compositionally biased region" description="Polar residues" evidence="11">
    <location>
        <begin position="518"/>
        <end position="535"/>
    </location>
</feature>
<feature type="compositionally biased region" description="Low complexity" evidence="11">
    <location>
        <begin position="537"/>
        <end position="551"/>
    </location>
</feature>
<dbReference type="SMART" id="SM00355">
    <property type="entry name" value="ZnF_C2H2"/>
    <property type="match status" value="2"/>
</dbReference>
<feature type="region of interest" description="Disordered" evidence="11">
    <location>
        <begin position="666"/>
        <end position="685"/>
    </location>
</feature>
<feature type="domain" description="C2H2-type" evidence="13">
    <location>
        <begin position="723"/>
        <end position="751"/>
    </location>
</feature>
<evidence type="ECO:0000313" key="14">
    <source>
        <dbReference type="EMBL" id="KAF7488936.1"/>
    </source>
</evidence>
<keyword evidence="4 10" id="KW-0863">Zinc-finger</keyword>
<feature type="compositionally biased region" description="Low complexity" evidence="11">
    <location>
        <begin position="964"/>
        <end position="975"/>
    </location>
</feature>
<evidence type="ECO:0000259" key="12">
    <source>
        <dbReference type="PROSITE" id="PS50097"/>
    </source>
</evidence>
<feature type="compositionally biased region" description="Low complexity" evidence="11">
    <location>
        <begin position="302"/>
        <end position="323"/>
    </location>
</feature>
<organism evidence="14">
    <name type="scientific">Sarcoptes scabiei</name>
    <name type="common">Itch mite</name>
    <name type="synonym">Acarus scabiei</name>
    <dbReference type="NCBI Taxonomy" id="52283"/>
    <lineage>
        <taxon>Eukaryota</taxon>
        <taxon>Metazoa</taxon>
        <taxon>Ecdysozoa</taxon>
        <taxon>Arthropoda</taxon>
        <taxon>Chelicerata</taxon>
        <taxon>Arachnida</taxon>
        <taxon>Acari</taxon>
        <taxon>Acariformes</taxon>
        <taxon>Sarcoptiformes</taxon>
        <taxon>Astigmata</taxon>
        <taxon>Psoroptidia</taxon>
        <taxon>Sarcoptoidea</taxon>
        <taxon>Sarcoptidae</taxon>
        <taxon>Sarcoptinae</taxon>
        <taxon>Sarcoptes</taxon>
    </lineage>
</organism>
<feature type="compositionally biased region" description="Acidic residues" evidence="11">
    <location>
        <begin position="493"/>
        <end position="505"/>
    </location>
</feature>
<evidence type="ECO:0000259" key="13">
    <source>
        <dbReference type="PROSITE" id="PS50157"/>
    </source>
</evidence>
<reference evidence="15" key="3">
    <citation type="submission" date="2022-06" db="UniProtKB">
        <authorList>
            <consortium name="EnsemblMetazoa"/>
        </authorList>
    </citation>
    <scope>IDENTIFICATION</scope>
</reference>
<keyword evidence="2" id="KW-0479">Metal-binding</keyword>
<dbReference type="SUPFAM" id="SSF54695">
    <property type="entry name" value="POZ domain"/>
    <property type="match status" value="1"/>
</dbReference>
<dbReference type="PROSITE" id="PS00028">
    <property type="entry name" value="ZINC_FINGER_C2H2_1"/>
    <property type="match status" value="2"/>
</dbReference>
<feature type="region of interest" description="Disordered" evidence="11">
    <location>
        <begin position="1"/>
        <end position="20"/>
    </location>
</feature>
<evidence type="ECO:0000256" key="6">
    <source>
        <dbReference type="ARBA" id="ARBA00023015"/>
    </source>
</evidence>
<feature type="compositionally biased region" description="Basic and acidic residues" evidence="11">
    <location>
        <begin position="506"/>
        <end position="516"/>
    </location>
</feature>
<feature type="compositionally biased region" description="Basic and acidic residues" evidence="11">
    <location>
        <begin position="844"/>
        <end position="861"/>
    </location>
</feature>
<dbReference type="PROSITE" id="PS50157">
    <property type="entry name" value="ZINC_FINGER_C2H2_2"/>
    <property type="match status" value="2"/>
</dbReference>
<dbReference type="Pfam" id="PF00651">
    <property type="entry name" value="BTB"/>
    <property type="match status" value="1"/>
</dbReference>
<feature type="region of interest" description="Disordered" evidence="11">
    <location>
        <begin position="804"/>
        <end position="991"/>
    </location>
</feature>
<keyword evidence="9" id="KW-0539">Nucleus</keyword>
<feature type="compositionally biased region" description="Low complexity" evidence="11">
    <location>
        <begin position="50"/>
        <end position="61"/>
    </location>
</feature>
<dbReference type="PROSITE" id="PS50097">
    <property type="entry name" value="BTB"/>
    <property type="match status" value="1"/>
</dbReference>
<gene>
    <name evidence="14" type="primary">SSS_428g</name>
    <name evidence="14" type="ORF">SSS_428</name>
</gene>
<evidence type="ECO:0000256" key="7">
    <source>
        <dbReference type="ARBA" id="ARBA00023125"/>
    </source>
</evidence>
<evidence type="ECO:0000313" key="15">
    <source>
        <dbReference type="EnsemblMetazoa" id="KAF7488936.1"/>
    </source>
</evidence>
<dbReference type="InterPro" id="IPR013087">
    <property type="entry name" value="Znf_C2H2_type"/>
</dbReference>
<evidence type="ECO:0000256" key="4">
    <source>
        <dbReference type="ARBA" id="ARBA00022771"/>
    </source>
</evidence>
<evidence type="ECO:0000256" key="3">
    <source>
        <dbReference type="ARBA" id="ARBA00022737"/>
    </source>
</evidence>
<reference evidence="16" key="1">
    <citation type="journal article" date="2020" name="PLoS Negl. Trop. Dis.">
        <title>High-quality nuclear genome for Sarcoptes scabiei-A critical resource for a neglected parasite.</title>
        <authorList>
            <person name="Korhonen P.K."/>
            <person name="Gasser R.B."/>
            <person name="Ma G."/>
            <person name="Wang T."/>
            <person name="Stroehlein A.J."/>
            <person name="Young N.D."/>
            <person name="Ang C.S."/>
            <person name="Fernando D.D."/>
            <person name="Lu H.C."/>
            <person name="Taylor S."/>
            <person name="Reynolds S.L."/>
            <person name="Mofiz E."/>
            <person name="Najaraj S.H."/>
            <person name="Gowda H."/>
            <person name="Madugundu A."/>
            <person name="Renuse S."/>
            <person name="Holt D."/>
            <person name="Pandey A."/>
            <person name="Papenfuss A.T."/>
            <person name="Fischer K."/>
        </authorList>
    </citation>
    <scope>NUCLEOTIDE SEQUENCE [LARGE SCALE GENOMIC DNA]</scope>
</reference>
<feature type="domain" description="BTB" evidence="12">
    <location>
        <begin position="151"/>
        <end position="231"/>
    </location>
</feature>
<feature type="compositionally biased region" description="Polar residues" evidence="11">
    <location>
        <begin position="898"/>
        <end position="907"/>
    </location>
</feature>
<proteinExistence type="predicted"/>
<dbReference type="EMBL" id="WVUK01000065">
    <property type="protein sequence ID" value="KAF7488936.1"/>
    <property type="molecule type" value="Genomic_DNA"/>
</dbReference>
<keyword evidence="6" id="KW-0805">Transcription regulation</keyword>
<dbReference type="PANTHER" id="PTHR46105">
    <property type="entry name" value="AGAP004733-PA"/>
    <property type="match status" value="1"/>
</dbReference>
<feature type="region of interest" description="Disordered" evidence="11">
    <location>
        <begin position="698"/>
        <end position="720"/>
    </location>
</feature>